<evidence type="ECO:0000256" key="19">
    <source>
        <dbReference type="ARBA" id="ARBA00054222"/>
    </source>
</evidence>
<dbReference type="CDD" id="cd21117">
    <property type="entry name" value="Twitch_MoaA"/>
    <property type="match status" value="1"/>
</dbReference>
<dbReference type="InterPro" id="IPR006638">
    <property type="entry name" value="Elp3/MiaA/NifB-like_rSAM"/>
</dbReference>
<dbReference type="CDD" id="cd01335">
    <property type="entry name" value="Radical_SAM"/>
    <property type="match status" value="1"/>
</dbReference>
<dbReference type="CTD" id="4337"/>
<dbReference type="InterPro" id="IPR058240">
    <property type="entry name" value="rSAM_sf"/>
</dbReference>
<dbReference type="CDD" id="cd01420">
    <property type="entry name" value="MoaC_PE"/>
    <property type="match status" value="1"/>
</dbReference>
<dbReference type="InterPro" id="IPR013785">
    <property type="entry name" value="Aldolase_TIM"/>
</dbReference>
<dbReference type="GO" id="GO:0005525">
    <property type="term" value="F:GTP binding"/>
    <property type="evidence" value="ECO:0007669"/>
    <property type="project" value="UniProtKB-KW"/>
</dbReference>
<keyword evidence="10" id="KW-0949">S-adenosyl-L-methionine</keyword>
<dbReference type="InterPro" id="IPR036522">
    <property type="entry name" value="MoaC_sf"/>
</dbReference>
<feature type="domain" description="Radical SAM core" evidence="21">
    <location>
        <begin position="82"/>
        <end position="303"/>
    </location>
</feature>
<dbReference type="InterPro" id="IPR050105">
    <property type="entry name" value="MoCo_biosynth_MoaA/MoaC"/>
</dbReference>
<comment type="subunit">
    <text evidence="20">Isoform MOCS1A and isoform MOCS1B probably form a heterooligomer.</text>
</comment>
<evidence type="ECO:0000256" key="17">
    <source>
        <dbReference type="ARBA" id="ARBA00023239"/>
    </source>
</evidence>
<dbReference type="SUPFAM" id="SSF55040">
    <property type="entry name" value="Molybdenum cofactor biosynthesis protein C, MoaC"/>
    <property type="match status" value="1"/>
</dbReference>
<dbReference type="AlphaFoldDB" id="A0A6J2TB43"/>
<evidence type="ECO:0000313" key="22">
    <source>
        <dbReference type="Proteomes" id="UP000504634"/>
    </source>
</evidence>
<dbReference type="FunFam" id="3.30.70.640:FF:000002">
    <property type="entry name" value="Molybdenum cofactor biosynthesis protein 1"/>
    <property type="match status" value="1"/>
</dbReference>
<dbReference type="GO" id="GO:0051539">
    <property type="term" value="F:4 iron, 4 sulfur cluster binding"/>
    <property type="evidence" value="ECO:0007669"/>
    <property type="project" value="UniProtKB-KW"/>
</dbReference>
<dbReference type="FunFam" id="3.20.20.70:FF:000117">
    <property type="entry name" value="molybdenum cofactor biosynthesis protein 1"/>
    <property type="match status" value="1"/>
</dbReference>
<evidence type="ECO:0000256" key="5">
    <source>
        <dbReference type="ARBA" id="ARBA00009862"/>
    </source>
</evidence>
<evidence type="ECO:0000256" key="6">
    <source>
        <dbReference type="ARBA" id="ARBA00012167"/>
    </source>
</evidence>
<dbReference type="PROSITE" id="PS51918">
    <property type="entry name" value="RADICAL_SAM"/>
    <property type="match status" value="1"/>
</dbReference>
<name>A0A6J2TB43_DROLE</name>
<dbReference type="InterPro" id="IPR013483">
    <property type="entry name" value="MoaA"/>
</dbReference>
<comment type="similarity">
    <text evidence="5">In the N-terminal section; belongs to the radical SAM superfamily. MoaA family.</text>
</comment>
<comment type="catalytic activity">
    <reaction evidence="1">
        <text>(8S)-3',8-cyclo-7,8-dihydroguanosine 5'-triphosphate = cyclic pyranopterin phosphate + diphosphate</text>
        <dbReference type="Rhea" id="RHEA:49580"/>
        <dbReference type="ChEBI" id="CHEBI:33019"/>
        <dbReference type="ChEBI" id="CHEBI:59648"/>
        <dbReference type="ChEBI" id="CHEBI:131766"/>
        <dbReference type="EC" id="4.6.1.17"/>
    </reaction>
</comment>
<sequence>MRLLVKQTNLLLSKCSAALRQQLSAAKSTGSVTKFAPTGVQLEIENGNKLLGAVPAKSPAIEALHDNDSVSRTHQSSPLTDTFGRHHTYLRISLTERCNLRCEYCMPAEGVTLQPKSQLLTTDEVLHLARIFVEQGVRKIRLTGGEPTVRRDIVDIVARIKELPQLEHVGITTNGLVLTRLLLPLQRAGLDSLNISLDTLKVDRFEKITRRKGWSRVIAGIDLAIQLGYRPKVNCVLMRNFNEDEIVDFVELTRERPVDVRFIEYMPFTGNKWQTERLISYQETLQIIRARWPEFQALDNGPNDTSKAYAVPGYAGQVGFITSMTEHFCGTCNRLRLTADGNIKVCLFGNKEFSLRDALRGNCTEQELVELIGAAVRRKKQKHADTHQMHLPHIHLPLPLHLLQARLPALQLRHCSSLTHVNAEGKAQMVDVSEKSNTTRTASAEAIVLVGAQLTALIAANELAKGDVLSVAQIAGILGAKRTSELIPLCHNISLSSVKVQATLLAQQQSVHLQATVRCSGQTGVEMEALTAVSVAALTVYDMCKAVSHNICITNVRLLSKSGGKRDYNRENHQ</sequence>
<dbReference type="PANTHER" id="PTHR22960">
    <property type="entry name" value="MOLYBDOPTERIN COFACTOR SYNTHESIS PROTEIN A"/>
    <property type="match status" value="1"/>
</dbReference>
<dbReference type="OrthoDB" id="429626at2759"/>
<evidence type="ECO:0000259" key="21">
    <source>
        <dbReference type="PROSITE" id="PS51918"/>
    </source>
</evidence>
<dbReference type="NCBIfam" id="TIGR02666">
    <property type="entry name" value="moaA"/>
    <property type="match status" value="1"/>
</dbReference>
<evidence type="ECO:0000256" key="13">
    <source>
        <dbReference type="ARBA" id="ARBA00023004"/>
    </source>
</evidence>
<protein>
    <recommendedName>
        <fullName evidence="8">Molybdenum cofactor biosynthesis protein 1</fullName>
        <ecNumber evidence="6">4.1.99.22</ecNumber>
        <ecNumber evidence="7">4.6.1.17</ecNumber>
    </recommendedName>
</protein>
<keyword evidence="12" id="KW-0547">Nucleotide-binding</keyword>
<evidence type="ECO:0000256" key="4">
    <source>
        <dbReference type="ARBA" id="ARBA00008484"/>
    </source>
</evidence>
<dbReference type="SFLD" id="SFLDG01067">
    <property type="entry name" value="SPASM/twitch_domain_containing"/>
    <property type="match status" value="1"/>
</dbReference>
<evidence type="ECO:0000256" key="20">
    <source>
        <dbReference type="ARBA" id="ARBA00063038"/>
    </source>
</evidence>
<keyword evidence="9" id="KW-0004">4Fe-4S</keyword>
<dbReference type="UniPathway" id="UPA00344"/>
<evidence type="ECO:0000256" key="12">
    <source>
        <dbReference type="ARBA" id="ARBA00022741"/>
    </source>
</evidence>
<comment type="cofactor">
    <cofactor evidence="2">
        <name>[4Fe-4S] cluster</name>
        <dbReference type="ChEBI" id="CHEBI:49883"/>
    </cofactor>
</comment>
<organism evidence="22 23">
    <name type="scientific">Drosophila lebanonensis</name>
    <name type="common">Fruit fly</name>
    <name type="synonym">Scaptodrosophila lebanonensis</name>
    <dbReference type="NCBI Taxonomy" id="7225"/>
    <lineage>
        <taxon>Eukaryota</taxon>
        <taxon>Metazoa</taxon>
        <taxon>Ecdysozoa</taxon>
        <taxon>Arthropoda</taxon>
        <taxon>Hexapoda</taxon>
        <taxon>Insecta</taxon>
        <taxon>Pterygota</taxon>
        <taxon>Neoptera</taxon>
        <taxon>Endopterygota</taxon>
        <taxon>Diptera</taxon>
        <taxon>Brachycera</taxon>
        <taxon>Muscomorpha</taxon>
        <taxon>Ephydroidea</taxon>
        <taxon>Drosophilidae</taxon>
        <taxon>Scaptodrosophila</taxon>
    </lineage>
</organism>
<dbReference type="SUPFAM" id="SSF102114">
    <property type="entry name" value="Radical SAM enzymes"/>
    <property type="match status" value="1"/>
</dbReference>
<keyword evidence="11" id="KW-0479">Metal-binding</keyword>
<evidence type="ECO:0000256" key="10">
    <source>
        <dbReference type="ARBA" id="ARBA00022691"/>
    </source>
</evidence>
<dbReference type="InterPro" id="IPR000385">
    <property type="entry name" value="MoaA_NifB_PqqE_Fe-S-bd_CS"/>
</dbReference>
<keyword evidence="13" id="KW-0408">Iron</keyword>
<dbReference type="EC" id="4.6.1.17" evidence="7"/>
<evidence type="ECO:0000256" key="11">
    <source>
        <dbReference type="ARBA" id="ARBA00022723"/>
    </source>
</evidence>
<dbReference type="InterPro" id="IPR023045">
    <property type="entry name" value="MoaC"/>
</dbReference>
<dbReference type="InterPro" id="IPR002820">
    <property type="entry name" value="Mopterin_CF_biosynth-C_dom"/>
</dbReference>
<keyword evidence="22" id="KW-1185">Reference proteome</keyword>
<dbReference type="HAMAP" id="MF_01225_B">
    <property type="entry name" value="MoaA_B"/>
    <property type="match status" value="1"/>
</dbReference>
<evidence type="ECO:0000256" key="8">
    <source>
        <dbReference type="ARBA" id="ARBA00015273"/>
    </source>
</evidence>
<dbReference type="Gene3D" id="3.30.70.640">
    <property type="entry name" value="Molybdopterin cofactor biosynthesis C (MoaC) domain"/>
    <property type="match status" value="1"/>
</dbReference>
<dbReference type="InterPro" id="IPR040064">
    <property type="entry name" value="MoaA-like"/>
</dbReference>
<gene>
    <name evidence="23 24" type="primary">LOC115623176</name>
</gene>
<dbReference type="InterPro" id="IPR047594">
    <property type="entry name" value="MoaC_bact/euk"/>
</dbReference>
<evidence type="ECO:0000313" key="24">
    <source>
        <dbReference type="RefSeq" id="XP_030373255.1"/>
    </source>
</evidence>
<evidence type="ECO:0000256" key="15">
    <source>
        <dbReference type="ARBA" id="ARBA00023134"/>
    </source>
</evidence>
<evidence type="ECO:0000256" key="3">
    <source>
        <dbReference type="ARBA" id="ARBA00005046"/>
    </source>
</evidence>
<dbReference type="EC" id="4.1.99.22" evidence="6"/>
<dbReference type="PROSITE" id="PS01305">
    <property type="entry name" value="MOAA_NIFB_PQQE"/>
    <property type="match status" value="1"/>
</dbReference>
<keyword evidence="17" id="KW-0456">Lyase</keyword>
<evidence type="ECO:0000256" key="9">
    <source>
        <dbReference type="ARBA" id="ARBA00022485"/>
    </source>
</evidence>
<comment type="similarity">
    <text evidence="4">In the C-terminal section; belongs to the MoaC family.</text>
</comment>
<dbReference type="RefSeq" id="XP_030373254.1">
    <property type="nucleotide sequence ID" value="XM_030517394.1"/>
</dbReference>
<dbReference type="PANTHER" id="PTHR22960:SF0">
    <property type="entry name" value="MOLYBDENUM COFACTOR BIOSYNTHESIS PROTEIN 1"/>
    <property type="match status" value="1"/>
</dbReference>
<evidence type="ECO:0000256" key="1">
    <source>
        <dbReference type="ARBA" id="ARBA00001637"/>
    </source>
</evidence>
<dbReference type="InterPro" id="IPR007197">
    <property type="entry name" value="rSAM"/>
</dbReference>
<evidence type="ECO:0000256" key="18">
    <source>
        <dbReference type="ARBA" id="ARBA00048697"/>
    </source>
</evidence>
<reference evidence="23 24" key="1">
    <citation type="submission" date="2025-04" db="UniProtKB">
        <authorList>
            <consortium name="RefSeq"/>
        </authorList>
    </citation>
    <scope>IDENTIFICATION</scope>
    <source>
        <strain evidence="23 24">11010-0011.00</strain>
        <tissue evidence="23 24">Whole body</tissue>
    </source>
</reference>
<keyword evidence="15" id="KW-0342">GTP-binding</keyword>
<dbReference type="GeneID" id="115623176"/>
<dbReference type="Pfam" id="PF04055">
    <property type="entry name" value="Radical_SAM"/>
    <property type="match status" value="1"/>
</dbReference>
<dbReference type="NCBIfam" id="NF006870">
    <property type="entry name" value="PRK09364.1"/>
    <property type="match status" value="1"/>
</dbReference>
<evidence type="ECO:0000313" key="23">
    <source>
        <dbReference type="RefSeq" id="XP_030373254.1"/>
    </source>
</evidence>
<dbReference type="Pfam" id="PF06463">
    <property type="entry name" value="Mob_synth_C"/>
    <property type="match status" value="1"/>
</dbReference>
<dbReference type="GO" id="GO:0061799">
    <property type="term" value="F:cyclic pyranopterin monophosphate synthase activity"/>
    <property type="evidence" value="ECO:0007669"/>
    <property type="project" value="UniProtKB-EC"/>
</dbReference>
<keyword evidence="14" id="KW-0411">Iron-sulfur</keyword>
<dbReference type="GO" id="GO:0006777">
    <property type="term" value="P:Mo-molybdopterin cofactor biosynthetic process"/>
    <property type="evidence" value="ECO:0007669"/>
    <property type="project" value="UniProtKB-KW"/>
</dbReference>
<dbReference type="HAMAP" id="MF_01224_B">
    <property type="entry name" value="MoaC_B"/>
    <property type="match status" value="1"/>
</dbReference>
<dbReference type="RefSeq" id="XP_030373255.1">
    <property type="nucleotide sequence ID" value="XM_030517395.1"/>
</dbReference>
<dbReference type="SFLD" id="SFLDG01383">
    <property type="entry name" value="cyclic_pyranopterin_phosphate"/>
    <property type="match status" value="1"/>
</dbReference>
<dbReference type="NCBIfam" id="TIGR00581">
    <property type="entry name" value="moaC"/>
    <property type="match status" value="1"/>
</dbReference>
<accession>A0A6J2TB43</accession>
<dbReference type="InterPro" id="IPR010505">
    <property type="entry name" value="MoaA_twitch"/>
</dbReference>
<evidence type="ECO:0000256" key="16">
    <source>
        <dbReference type="ARBA" id="ARBA00023150"/>
    </source>
</evidence>
<evidence type="ECO:0000256" key="2">
    <source>
        <dbReference type="ARBA" id="ARBA00001966"/>
    </source>
</evidence>
<dbReference type="Gene3D" id="3.20.20.70">
    <property type="entry name" value="Aldolase class I"/>
    <property type="match status" value="1"/>
</dbReference>
<dbReference type="Proteomes" id="UP000504634">
    <property type="component" value="Unplaced"/>
</dbReference>
<dbReference type="GO" id="GO:0061798">
    <property type="term" value="F:GTP 3',8'-cyclase activity"/>
    <property type="evidence" value="ECO:0007669"/>
    <property type="project" value="UniProtKB-EC"/>
</dbReference>
<dbReference type="SFLD" id="SFLDG01386">
    <property type="entry name" value="main_SPASM_domain-containing"/>
    <property type="match status" value="1"/>
</dbReference>
<dbReference type="Pfam" id="PF01967">
    <property type="entry name" value="MoaC"/>
    <property type="match status" value="1"/>
</dbReference>
<dbReference type="GO" id="GO:0046872">
    <property type="term" value="F:metal ion binding"/>
    <property type="evidence" value="ECO:0007669"/>
    <property type="project" value="UniProtKB-KW"/>
</dbReference>
<keyword evidence="16" id="KW-0501">Molybdenum cofactor biosynthesis</keyword>
<evidence type="ECO:0000256" key="7">
    <source>
        <dbReference type="ARBA" id="ARBA00012575"/>
    </source>
</evidence>
<comment type="pathway">
    <text evidence="3">Cofactor biosynthesis; molybdopterin biosynthesis.</text>
</comment>
<comment type="catalytic activity">
    <reaction evidence="18">
        <text>GTP + AH2 + S-adenosyl-L-methionine = (8S)-3',8-cyclo-7,8-dihydroguanosine 5'-triphosphate + 5'-deoxyadenosine + L-methionine + A + H(+)</text>
        <dbReference type="Rhea" id="RHEA:49576"/>
        <dbReference type="ChEBI" id="CHEBI:13193"/>
        <dbReference type="ChEBI" id="CHEBI:15378"/>
        <dbReference type="ChEBI" id="CHEBI:17319"/>
        <dbReference type="ChEBI" id="CHEBI:17499"/>
        <dbReference type="ChEBI" id="CHEBI:37565"/>
        <dbReference type="ChEBI" id="CHEBI:57844"/>
        <dbReference type="ChEBI" id="CHEBI:59789"/>
        <dbReference type="ChEBI" id="CHEBI:131766"/>
        <dbReference type="EC" id="4.1.99.22"/>
    </reaction>
</comment>
<dbReference type="SMART" id="SM00729">
    <property type="entry name" value="Elp3"/>
    <property type="match status" value="1"/>
</dbReference>
<proteinExistence type="inferred from homology"/>
<comment type="function">
    <text evidence="19">Isoform MOCS1A and isoform MOCS1B probably form a complex that catalyzes the conversion of 5'-GTP to cyclic pyranopterin monophosphate (cPMP). MOCS1A catalyzes the cyclization of GTP to (8S)-3',8-cyclo-7,8-dihydroguanosine 5'-triphosphate and MOCS1B catalyzes the subsequent conversion of (8S)-3',8-cyclo-7,8-dihydroguanosine 5'-triphosphate to cPMP.</text>
</comment>
<evidence type="ECO:0000256" key="14">
    <source>
        <dbReference type="ARBA" id="ARBA00023014"/>
    </source>
</evidence>
<dbReference type="SFLD" id="SFLDS00029">
    <property type="entry name" value="Radical_SAM"/>
    <property type="match status" value="1"/>
</dbReference>